<proteinExistence type="predicted"/>
<protein>
    <submittedName>
        <fullName evidence="1">Uncharacterized protein</fullName>
    </submittedName>
</protein>
<reference evidence="1 2" key="1">
    <citation type="submission" date="2017-11" db="EMBL/GenBank/DDBJ databases">
        <title>The genome sequence of Pantoea rodasii DSM 26611.</title>
        <authorList>
            <person name="Gao J."/>
            <person name="Mao X."/>
            <person name="Sun J."/>
        </authorList>
    </citation>
    <scope>NUCLEOTIDE SEQUENCE [LARGE SCALE GENOMIC DNA]</scope>
    <source>
        <strain evidence="1 2">DSM 26611</strain>
    </source>
</reference>
<name>A0A2M9WC57_9GAMM</name>
<evidence type="ECO:0000313" key="2">
    <source>
        <dbReference type="Proteomes" id="UP000232062"/>
    </source>
</evidence>
<keyword evidence="2" id="KW-1185">Reference proteome</keyword>
<comment type="caution">
    <text evidence="1">The sequence shown here is derived from an EMBL/GenBank/DDBJ whole genome shotgun (WGS) entry which is preliminary data.</text>
</comment>
<dbReference type="EMBL" id="PIQI01000019">
    <property type="protein sequence ID" value="PJZ05125.1"/>
    <property type="molecule type" value="Genomic_DNA"/>
</dbReference>
<organism evidence="1 2">
    <name type="scientific">Pantoea rodasii</name>
    <dbReference type="NCBI Taxonomy" id="1076549"/>
    <lineage>
        <taxon>Bacteria</taxon>
        <taxon>Pseudomonadati</taxon>
        <taxon>Pseudomonadota</taxon>
        <taxon>Gammaproteobacteria</taxon>
        <taxon>Enterobacterales</taxon>
        <taxon>Erwiniaceae</taxon>
        <taxon>Pantoea</taxon>
    </lineage>
</organism>
<dbReference type="AlphaFoldDB" id="A0A2M9WC57"/>
<sequence length="107" mass="12407">MFFWQIEVGSVVWSATMISKEKATQIAKLYAEKREVGWGDHYHEVKKINLKGEPVWMVSTTDIIYKDELPWMMEHFPNPVYYYVSMINGICIATGNRSNEVVMNGAK</sequence>
<dbReference type="Proteomes" id="UP000232062">
    <property type="component" value="Unassembled WGS sequence"/>
</dbReference>
<gene>
    <name evidence="1" type="ORF">PRCB_13050</name>
</gene>
<evidence type="ECO:0000313" key="1">
    <source>
        <dbReference type="EMBL" id="PJZ05125.1"/>
    </source>
</evidence>
<accession>A0A2M9WC57</accession>